<name>A0A1C4VRV9_9ACTN</name>
<keyword evidence="2 4" id="KW-0238">DNA-binding</keyword>
<dbReference type="PROSITE" id="PS50977">
    <property type="entry name" value="HTH_TETR_2"/>
    <property type="match status" value="1"/>
</dbReference>
<dbReference type="Gene3D" id="1.10.357.10">
    <property type="entry name" value="Tetracycline Repressor, domain 2"/>
    <property type="match status" value="1"/>
</dbReference>
<evidence type="ECO:0000259" key="5">
    <source>
        <dbReference type="PROSITE" id="PS50977"/>
    </source>
</evidence>
<evidence type="ECO:0000313" key="7">
    <source>
        <dbReference type="Proteomes" id="UP000198243"/>
    </source>
</evidence>
<dbReference type="PANTHER" id="PTHR47506:SF1">
    <property type="entry name" value="HTH-TYPE TRANSCRIPTIONAL REGULATOR YJDC"/>
    <property type="match status" value="1"/>
</dbReference>
<dbReference type="SUPFAM" id="SSF46689">
    <property type="entry name" value="Homeodomain-like"/>
    <property type="match status" value="1"/>
</dbReference>
<accession>A0A1C4VRV9</accession>
<dbReference type="Pfam" id="PF00440">
    <property type="entry name" value="TetR_N"/>
    <property type="match status" value="1"/>
</dbReference>
<dbReference type="InterPro" id="IPR009057">
    <property type="entry name" value="Homeodomain-like_sf"/>
</dbReference>
<dbReference type="AlphaFoldDB" id="A0A1C4VRV9"/>
<dbReference type="PRINTS" id="PR00455">
    <property type="entry name" value="HTHTETR"/>
</dbReference>
<evidence type="ECO:0000256" key="4">
    <source>
        <dbReference type="PROSITE-ProRule" id="PRU00335"/>
    </source>
</evidence>
<dbReference type="SUPFAM" id="SSF48498">
    <property type="entry name" value="Tetracyclin repressor-like, C-terminal domain"/>
    <property type="match status" value="1"/>
</dbReference>
<dbReference type="InterPro" id="IPR036271">
    <property type="entry name" value="Tet_transcr_reg_TetR-rel_C_sf"/>
</dbReference>
<keyword evidence="7" id="KW-1185">Reference proteome</keyword>
<dbReference type="PANTHER" id="PTHR47506">
    <property type="entry name" value="TRANSCRIPTIONAL REGULATORY PROTEIN"/>
    <property type="match status" value="1"/>
</dbReference>
<dbReference type="PROSITE" id="PS01081">
    <property type="entry name" value="HTH_TETR_1"/>
    <property type="match status" value="1"/>
</dbReference>
<dbReference type="InterPro" id="IPR001647">
    <property type="entry name" value="HTH_TetR"/>
</dbReference>
<organism evidence="6 7">
    <name type="scientific">Micromonospora coriariae</name>
    <dbReference type="NCBI Taxonomy" id="285665"/>
    <lineage>
        <taxon>Bacteria</taxon>
        <taxon>Bacillati</taxon>
        <taxon>Actinomycetota</taxon>
        <taxon>Actinomycetes</taxon>
        <taxon>Micromonosporales</taxon>
        <taxon>Micromonosporaceae</taxon>
        <taxon>Micromonospora</taxon>
    </lineage>
</organism>
<proteinExistence type="predicted"/>
<protein>
    <submittedName>
        <fullName evidence="6">Transcriptional regulator, TetR family</fullName>
    </submittedName>
</protein>
<dbReference type="Pfam" id="PF16925">
    <property type="entry name" value="TetR_C_13"/>
    <property type="match status" value="1"/>
</dbReference>
<dbReference type="InterPro" id="IPR023772">
    <property type="entry name" value="DNA-bd_HTH_TetR-type_CS"/>
</dbReference>
<dbReference type="InterPro" id="IPR011075">
    <property type="entry name" value="TetR_C"/>
</dbReference>
<sequence>MGRPRTFDIDAAVDRAMELFWRQGFEGTSTEDLVAGLGIARGSLYKAFGSKEQLYALALRRYCQRHAAGLLEVLDRAEQVRPAIRAALLELVEVDLADPELGCLVVNAATERAAHPDTVQQVSRTMGQIESALAGALERARVRGEIAADKKPRELAQFLTTFLQGLRVMGKARADRAFLDNAVEVAMGALD</sequence>
<feature type="DNA-binding region" description="H-T-H motif" evidence="4">
    <location>
        <begin position="29"/>
        <end position="48"/>
    </location>
</feature>
<evidence type="ECO:0000256" key="2">
    <source>
        <dbReference type="ARBA" id="ARBA00023125"/>
    </source>
</evidence>
<feature type="domain" description="HTH tetR-type" evidence="5">
    <location>
        <begin position="6"/>
        <end position="66"/>
    </location>
</feature>
<evidence type="ECO:0000256" key="3">
    <source>
        <dbReference type="ARBA" id="ARBA00023163"/>
    </source>
</evidence>
<dbReference type="GO" id="GO:0003677">
    <property type="term" value="F:DNA binding"/>
    <property type="evidence" value="ECO:0007669"/>
    <property type="project" value="UniProtKB-UniRule"/>
</dbReference>
<dbReference type="OrthoDB" id="9805134at2"/>
<keyword evidence="1" id="KW-0805">Transcription regulation</keyword>
<reference evidence="7" key="1">
    <citation type="submission" date="2016-06" db="EMBL/GenBank/DDBJ databases">
        <authorList>
            <person name="Varghese N."/>
            <person name="Submissions Spin"/>
        </authorList>
    </citation>
    <scope>NUCLEOTIDE SEQUENCE [LARGE SCALE GENOMIC DNA]</scope>
    <source>
        <strain evidence="7">DSM 44875</strain>
    </source>
</reference>
<evidence type="ECO:0000313" key="6">
    <source>
        <dbReference type="EMBL" id="SCE86690.1"/>
    </source>
</evidence>
<dbReference type="Gene3D" id="1.10.10.60">
    <property type="entry name" value="Homeodomain-like"/>
    <property type="match status" value="1"/>
</dbReference>
<evidence type="ECO:0000256" key="1">
    <source>
        <dbReference type="ARBA" id="ARBA00023015"/>
    </source>
</evidence>
<dbReference type="EMBL" id="LT607412">
    <property type="protein sequence ID" value="SCE86690.1"/>
    <property type="molecule type" value="Genomic_DNA"/>
</dbReference>
<dbReference type="RefSeq" id="WP_089018381.1">
    <property type="nucleotide sequence ID" value="NZ_LT607412.1"/>
</dbReference>
<dbReference type="Proteomes" id="UP000198243">
    <property type="component" value="Chromosome I"/>
</dbReference>
<keyword evidence="3" id="KW-0804">Transcription</keyword>
<gene>
    <name evidence="6" type="ORF">GA0070607_2554</name>
</gene>